<name>A0ABX2CQE7_9BRAD</name>
<protein>
    <submittedName>
        <fullName evidence="1">Uncharacterized protein</fullName>
    </submittedName>
</protein>
<evidence type="ECO:0000313" key="2">
    <source>
        <dbReference type="Proteomes" id="UP000886476"/>
    </source>
</evidence>
<gene>
    <name evidence="1" type="ORF">HL667_31920</name>
</gene>
<proteinExistence type="predicted"/>
<comment type="caution">
    <text evidence="1">The sequence shown here is derived from an EMBL/GenBank/DDBJ whole genome shotgun (WGS) entry which is preliminary data.</text>
</comment>
<organism evidence="1 2">
    <name type="scientific">Bradyrhizobium aeschynomenes</name>
    <dbReference type="NCBI Taxonomy" id="2734909"/>
    <lineage>
        <taxon>Bacteria</taxon>
        <taxon>Pseudomonadati</taxon>
        <taxon>Pseudomonadota</taxon>
        <taxon>Alphaproteobacteria</taxon>
        <taxon>Hyphomicrobiales</taxon>
        <taxon>Nitrobacteraceae</taxon>
        <taxon>Bradyrhizobium</taxon>
    </lineage>
</organism>
<accession>A0ABX2CQE7</accession>
<dbReference type="RefSeq" id="WP_172114948.1">
    <property type="nucleotide sequence ID" value="NZ_JABFDN010000020.1"/>
</dbReference>
<reference evidence="1" key="1">
    <citation type="submission" date="2020-05" db="EMBL/GenBank/DDBJ databases">
        <title>Nod-independent and nitrogen-fixing Bradyrhizobium aeschynomene sp. nov. isolated from nodules of Aeschynomene indica.</title>
        <authorList>
            <person name="Zhang Z."/>
        </authorList>
    </citation>
    <scope>NUCLEOTIDE SEQUENCE</scope>
    <source>
        <strain evidence="1">83012</strain>
    </source>
</reference>
<evidence type="ECO:0000313" key="1">
    <source>
        <dbReference type="EMBL" id="NPU69650.1"/>
    </source>
</evidence>
<keyword evidence="2" id="KW-1185">Reference proteome</keyword>
<sequence>MDVREFEDLIDRLGEDISRWPAERRQAAAELLASSPEARQLISEARLVREALSSPPVRAPAGLAARIAAAANRETPEEATAVSADAHQAG</sequence>
<dbReference type="Proteomes" id="UP000886476">
    <property type="component" value="Unassembled WGS sequence"/>
</dbReference>
<dbReference type="EMBL" id="JABFDN010000020">
    <property type="protein sequence ID" value="NPU69650.1"/>
    <property type="molecule type" value="Genomic_DNA"/>
</dbReference>